<dbReference type="AlphaFoldDB" id="A0A1J5PRQ6"/>
<sequence length="74" mass="8149">MIFCGLAANLRVCSSTQAARQLTTDIKFHVGIAHEQRLRIGIDGNELNAFESNFNHPINRIDSAAADTDDFDNS</sequence>
<evidence type="ECO:0000313" key="1">
    <source>
        <dbReference type="EMBL" id="OIQ74294.1"/>
    </source>
</evidence>
<reference evidence="1" key="1">
    <citation type="submission" date="2016-10" db="EMBL/GenBank/DDBJ databases">
        <title>Sequence of Gallionella enrichment culture.</title>
        <authorList>
            <person name="Poehlein A."/>
            <person name="Muehling M."/>
            <person name="Daniel R."/>
        </authorList>
    </citation>
    <scope>NUCLEOTIDE SEQUENCE</scope>
</reference>
<dbReference type="AntiFam" id="ANF00119">
    <property type="entry name" value="Shadow ORF (opposite ftsZ)"/>
</dbReference>
<dbReference type="EMBL" id="MLJW01002558">
    <property type="protein sequence ID" value="OIQ74294.1"/>
    <property type="molecule type" value="Genomic_DNA"/>
</dbReference>
<proteinExistence type="predicted"/>
<accession>A0A1J5PRQ6</accession>
<gene>
    <name evidence="1" type="ORF">GALL_440600</name>
</gene>
<comment type="caution">
    <text evidence="1">The sequence shown here is derived from an EMBL/GenBank/DDBJ whole genome shotgun (WGS) entry which is preliminary data.</text>
</comment>
<organism evidence="1">
    <name type="scientific">mine drainage metagenome</name>
    <dbReference type="NCBI Taxonomy" id="410659"/>
    <lineage>
        <taxon>unclassified sequences</taxon>
        <taxon>metagenomes</taxon>
        <taxon>ecological metagenomes</taxon>
    </lineage>
</organism>
<name>A0A1J5PRQ6_9ZZZZ</name>
<protein>
    <submittedName>
        <fullName evidence="1">Uncharacterized protein</fullName>
    </submittedName>
</protein>